<dbReference type="InterPro" id="IPR018357">
    <property type="entry name" value="Hexapep_transf_CS"/>
</dbReference>
<organism evidence="4 5">
    <name type="scientific">Candidatus Woesebacteria bacterium GW2011_GWB1_39_10</name>
    <dbReference type="NCBI Taxonomy" id="1618572"/>
    <lineage>
        <taxon>Bacteria</taxon>
        <taxon>Candidatus Woeseibacteriota</taxon>
    </lineage>
</organism>
<comment type="similarity">
    <text evidence="1">Belongs to the transferase hexapeptide repeat family.</text>
</comment>
<gene>
    <name evidence="4" type="ORF">UT17_C0007G0007</name>
</gene>
<dbReference type="GO" id="GO:0005829">
    <property type="term" value="C:cytosol"/>
    <property type="evidence" value="ECO:0007669"/>
    <property type="project" value="TreeGrafter"/>
</dbReference>
<dbReference type="InterPro" id="IPR001451">
    <property type="entry name" value="Hexapep"/>
</dbReference>
<dbReference type="PROSITE" id="PS00101">
    <property type="entry name" value="HEXAPEP_TRANSFERASES"/>
    <property type="match status" value="1"/>
</dbReference>
<dbReference type="InterPro" id="IPR051159">
    <property type="entry name" value="Hexapeptide_acetyltransf"/>
</dbReference>
<sequence length="138" mass="14815">MSGVIIMSPQKVEIGHDVLLNADTKIGGQLGVKIGNYVQLAYNVNIVTVNHAYQNPNLPIKKQGEFGGPVIIENDVWVGANAVILPNVRIGRGAIIGANAVVNRNVKPYSIVGGVPAKFIKFRFSSKSVLKAKKINLE</sequence>
<dbReference type="PANTHER" id="PTHR23416">
    <property type="entry name" value="SIALIC ACID SYNTHASE-RELATED"/>
    <property type="match status" value="1"/>
</dbReference>
<dbReference type="PANTHER" id="PTHR23416:SF23">
    <property type="entry name" value="ACETYLTRANSFERASE C18B11.09C-RELATED"/>
    <property type="match status" value="1"/>
</dbReference>
<evidence type="ECO:0000256" key="2">
    <source>
        <dbReference type="ARBA" id="ARBA00022679"/>
    </source>
</evidence>
<dbReference type="AlphaFoldDB" id="A0A0G0PQ45"/>
<dbReference type="SUPFAM" id="SSF51161">
    <property type="entry name" value="Trimeric LpxA-like enzymes"/>
    <property type="match status" value="1"/>
</dbReference>
<dbReference type="Gene3D" id="2.160.10.10">
    <property type="entry name" value="Hexapeptide repeat proteins"/>
    <property type="match status" value="1"/>
</dbReference>
<comment type="caution">
    <text evidence="4">The sequence shown here is derived from an EMBL/GenBank/DDBJ whole genome shotgun (WGS) entry which is preliminary data.</text>
</comment>
<dbReference type="InterPro" id="IPR011004">
    <property type="entry name" value="Trimer_LpxA-like_sf"/>
</dbReference>
<reference evidence="4 5" key="1">
    <citation type="journal article" date="2015" name="Nature">
        <title>rRNA introns, odd ribosomes, and small enigmatic genomes across a large radiation of phyla.</title>
        <authorList>
            <person name="Brown C.T."/>
            <person name="Hug L.A."/>
            <person name="Thomas B.C."/>
            <person name="Sharon I."/>
            <person name="Castelle C.J."/>
            <person name="Singh A."/>
            <person name="Wilkins M.J."/>
            <person name="Williams K.H."/>
            <person name="Banfield J.F."/>
        </authorList>
    </citation>
    <scope>NUCLEOTIDE SEQUENCE [LARGE SCALE GENOMIC DNA]</scope>
</reference>
<evidence type="ECO:0000256" key="3">
    <source>
        <dbReference type="ARBA" id="ARBA00022737"/>
    </source>
</evidence>
<accession>A0A0G0PQ45</accession>
<keyword evidence="2 4" id="KW-0808">Transferase</keyword>
<evidence type="ECO:0000313" key="5">
    <source>
        <dbReference type="Proteomes" id="UP000034774"/>
    </source>
</evidence>
<dbReference type="Proteomes" id="UP000034774">
    <property type="component" value="Unassembled WGS sequence"/>
</dbReference>
<name>A0A0G0PQ45_9BACT</name>
<keyword evidence="3" id="KW-0677">Repeat</keyword>
<evidence type="ECO:0000313" key="4">
    <source>
        <dbReference type="EMBL" id="KKQ91481.1"/>
    </source>
</evidence>
<protein>
    <submittedName>
        <fullName evidence="4">Acetyltransferase, CysE/LacA/LpxA/NodL family</fullName>
    </submittedName>
</protein>
<dbReference type="PATRIC" id="fig|1618572.3.peg.1118"/>
<dbReference type="EMBL" id="LBVU01000007">
    <property type="protein sequence ID" value="KKQ91481.1"/>
    <property type="molecule type" value="Genomic_DNA"/>
</dbReference>
<dbReference type="CDD" id="cd04647">
    <property type="entry name" value="LbH_MAT_like"/>
    <property type="match status" value="1"/>
</dbReference>
<dbReference type="Pfam" id="PF00132">
    <property type="entry name" value="Hexapep"/>
    <property type="match status" value="1"/>
</dbReference>
<dbReference type="STRING" id="1618572.UT17_C0007G0007"/>
<evidence type="ECO:0000256" key="1">
    <source>
        <dbReference type="ARBA" id="ARBA00007274"/>
    </source>
</evidence>
<proteinExistence type="inferred from homology"/>
<dbReference type="GO" id="GO:0008374">
    <property type="term" value="F:O-acyltransferase activity"/>
    <property type="evidence" value="ECO:0007669"/>
    <property type="project" value="TreeGrafter"/>
</dbReference>